<dbReference type="InterPro" id="IPR042452">
    <property type="entry name" value="ZPR1_Znf1/2"/>
</dbReference>
<dbReference type="FunFam" id="2.20.25.420:FF:000001">
    <property type="entry name" value="Zinc finger protein ZPR1"/>
    <property type="match status" value="1"/>
</dbReference>
<evidence type="ECO:0000256" key="1">
    <source>
        <dbReference type="ARBA" id="ARBA00008354"/>
    </source>
</evidence>
<dbReference type="SMART" id="SM00709">
    <property type="entry name" value="Zpr1"/>
    <property type="match status" value="2"/>
</dbReference>
<dbReference type="Pfam" id="PF22794">
    <property type="entry name" value="jr-ZPR1"/>
    <property type="match status" value="2"/>
</dbReference>
<dbReference type="EMBL" id="JAVEPI010000004">
    <property type="protein sequence ID" value="KAK1442182.1"/>
    <property type="molecule type" value="Genomic_DNA"/>
</dbReference>
<dbReference type="InterPro" id="IPR042451">
    <property type="entry name" value="ZPR1_A/B_dom"/>
</dbReference>
<evidence type="ECO:0000256" key="4">
    <source>
        <dbReference type="ARBA" id="ARBA00022833"/>
    </source>
</evidence>
<accession>A0AAD8LPV6</accession>
<keyword evidence="3" id="KW-0863">Zinc-finger</keyword>
<dbReference type="InterPro" id="IPR004457">
    <property type="entry name" value="Znf_ZPR1"/>
</dbReference>
<reference evidence="6" key="1">
    <citation type="submission" date="2023-08" db="EMBL/GenBank/DDBJ databases">
        <title>Draft sequence of the Babesia gibsoni genome.</title>
        <authorList>
            <person name="Yamagishi J.Y."/>
            <person name="Xuan X.X."/>
        </authorList>
    </citation>
    <scope>NUCLEOTIDE SEQUENCE</scope>
    <source>
        <strain evidence="6">Azabu</strain>
    </source>
</reference>
<dbReference type="AlphaFoldDB" id="A0AAD8LPV6"/>
<protein>
    <submittedName>
        <fullName evidence="6">Zinc finger protein</fullName>
    </submittedName>
</protein>
<dbReference type="InterPro" id="IPR056180">
    <property type="entry name" value="ZPR1_jr_dom"/>
</dbReference>
<evidence type="ECO:0000259" key="5">
    <source>
        <dbReference type="SMART" id="SM00709"/>
    </source>
</evidence>
<comment type="similarity">
    <text evidence="1">Belongs to the ZPR1 family.</text>
</comment>
<feature type="domain" description="Zinc finger ZPR1-type" evidence="5">
    <location>
        <begin position="26"/>
        <end position="202"/>
    </location>
</feature>
<keyword evidence="4" id="KW-0862">Zinc</keyword>
<dbReference type="GO" id="GO:0005634">
    <property type="term" value="C:nucleus"/>
    <property type="evidence" value="ECO:0007669"/>
    <property type="project" value="TreeGrafter"/>
</dbReference>
<comment type="caution">
    <text evidence="6">The sequence shown here is derived from an EMBL/GenBank/DDBJ whole genome shotgun (WGS) entry which is preliminary data.</text>
</comment>
<proteinExistence type="inferred from homology"/>
<dbReference type="PANTHER" id="PTHR10876">
    <property type="entry name" value="ZINC FINGER PROTEIN ZPR1"/>
    <property type="match status" value="1"/>
</dbReference>
<keyword evidence="2" id="KW-0479">Metal-binding</keyword>
<organism evidence="6 7">
    <name type="scientific">Babesia gibsoni</name>
    <dbReference type="NCBI Taxonomy" id="33632"/>
    <lineage>
        <taxon>Eukaryota</taxon>
        <taxon>Sar</taxon>
        <taxon>Alveolata</taxon>
        <taxon>Apicomplexa</taxon>
        <taxon>Aconoidasida</taxon>
        <taxon>Piroplasmida</taxon>
        <taxon>Babesiidae</taxon>
        <taxon>Babesia</taxon>
    </lineage>
</organism>
<sequence length="453" mass="49825">MAESGVEAAQAADVVYVDSDNAIIESACASCGENGTTTLLLTKIPHFRDVILMSFECAHCGYRDNELQDAAPLQDLGVRISARVLSSKGLNNQMVISRAASARIDTLDFEVEPTDQKGSITTVEGYLMRISQSLDDHIRSIAEVMMQQPSVSIELSTGELKSASDYIHKLTEIKDALSAYLSGDEEFTLILDDPSGNSYIEESEGISVNKEMYERTDEQQRKMGYAVKEDFKNKLDLTTPLEENEDVGKEGLSFVVDCPNCGNEGKNKICEVLVPGFGECVIMAFTCDFCGAKSNEIKPGGGYKDHGKKWTLDVLGVDDLNRDVIISETASVIIKHLDIEMLPGTIGAIFTTVEGLISKLAEGIEKSHPFMIGDSAPEMNQSLRKKVKELQKLADTEDFHAFTIVIDDPADHSFVARPLSLKGQDVNLIGEIYKRSFEQDEELGINDMKTENY</sequence>
<dbReference type="InterPro" id="IPR040141">
    <property type="entry name" value="ZPR1"/>
</dbReference>
<dbReference type="NCBIfam" id="TIGR00310">
    <property type="entry name" value="ZPR1_znf"/>
    <property type="match status" value="2"/>
</dbReference>
<gene>
    <name evidence="6" type="ORF">BgAZ_402120</name>
</gene>
<dbReference type="Pfam" id="PF03367">
    <property type="entry name" value="Zn_ribbon_ZPR1"/>
    <property type="match status" value="2"/>
</dbReference>
<dbReference type="Gene3D" id="2.60.120.1040">
    <property type="entry name" value="ZPR1, A/B domain"/>
    <property type="match status" value="2"/>
</dbReference>
<dbReference type="FunFam" id="2.60.120.1040:FF:000006">
    <property type="entry name" value="Zinc finger protein zpr1"/>
    <property type="match status" value="1"/>
</dbReference>
<name>A0AAD8LPV6_BABGI</name>
<evidence type="ECO:0000256" key="2">
    <source>
        <dbReference type="ARBA" id="ARBA00022723"/>
    </source>
</evidence>
<dbReference type="GO" id="GO:0008270">
    <property type="term" value="F:zinc ion binding"/>
    <property type="evidence" value="ECO:0007669"/>
    <property type="project" value="UniProtKB-KW"/>
</dbReference>
<dbReference type="PANTHER" id="PTHR10876:SF0">
    <property type="entry name" value="ZINC FINGER PROTEIN ZPR1"/>
    <property type="match status" value="1"/>
</dbReference>
<dbReference type="Gene3D" id="2.20.25.420">
    <property type="entry name" value="ZPR1, zinc finger domain"/>
    <property type="match status" value="2"/>
</dbReference>
<evidence type="ECO:0000313" key="7">
    <source>
        <dbReference type="Proteomes" id="UP001230268"/>
    </source>
</evidence>
<feature type="domain" description="Zinc finger ZPR1-type" evidence="5">
    <location>
        <begin position="256"/>
        <end position="417"/>
    </location>
</feature>
<keyword evidence="7" id="KW-1185">Reference proteome</keyword>
<evidence type="ECO:0000313" key="6">
    <source>
        <dbReference type="EMBL" id="KAK1442182.1"/>
    </source>
</evidence>
<evidence type="ECO:0000256" key="3">
    <source>
        <dbReference type="ARBA" id="ARBA00022771"/>
    </source>
</evidence>
<dbReference type="Proteomes" id="UP001230268">
    <property type="component" value="Unassembled WGS sequence"/>
</dbReference>